<gene>
    <name evidence="5" type="ORF">G3O08_04535</name>
</gene>
<evidence type="ECO:0000256" key="2">
    <source>
        <dbReference type="ARBA" id="ARBA00022840"/>
    </source>
</evidence>
<dbReference type="GO" id="GO:0016020">
    <property type="term" value="C:membrane"/>
    <property type="evidence" value="ECO:0007669"/>
    <property type="project" value="TreeGrafter"/>
</dbReference>
<sequence length="590" mass="66470">MELNAETTRLFDFYAFQQKHFPAEDSLAGKVNGKWVKYSTAKVLELANKLSTGLLKLGIEPGDKIALISNNRPEWIITDLAILQIGAINVPMYPTISEKDYEFIFNDSEVKIVFVSDTEILEKVRNAQNRCPDLKSVFSFDKIENTTHWSSICSENPDTEKIEKLKSHIKASDLATLIYTSGTTGNPKGVMLSHSNIASNAIASKERLPVNEDARGVSFLPLCHVYERMLSYLYVYTGVSLYFAESLETIGADIKDVKPEVFTAVPRVLEKVFDKIIAKGSELTGIKKKLFFWSVGLAEKYEPYAANGPIYEIKLKIANKLIFSKWREALGGQVKAVASGSASLNPRLARIFNAAGIPVLEGYGLTETSPVVSVNQIENNGMKFGTTGRPIKDVQVKIAEDGEILVKGPNVMMGYYKRPDLTKEVMDTDGWFHTGDIGEMVDGQFLKITDRKKEIFKTSGGKYIAPQMMENKFKESRFIEQLIVIGENRKHPSALIVPDYAFLKDWCSKKGYSCGTNKEMIENEKVIERLQKEVDEKNKSFGNWEQIKRFELLEKPFTVEGGELTPTLKLKRKQIMEEYTDLVDSIYPEN</sequence>
<dbReference type="PROSITE" id="PS00455">
    <property type="entry name" value="AMP_BINDING"/>
    <property type="match status" value="1"/>
</dbReference>
<dbReference type="InterPro" id="IPR020845">
    <property type="entry name" value="AMP-binding_CS"/>
</dbReference>
<proteinExistence type="predicted"/>
<evidence type="ECO:0000256" key="1">
    <source>
        <dbReference type="ARBA" id="ARBA00022741"/>
    </source>
</evidence>
<dbReference type="Proteomes" id="UP000486602">
    <property type="component" value="Unassembled WGS sequence"/>
</dbReference>
<feature type="domain" description="AMP-dependent synthetase/ligase" evidence="4">
    <location>
        <begin position="29"/>
        <end position="416"/>
    </location>
</feature>
<evidence type="ECO:0000259" key="4">
    <source>
        <dbReference type="Pfam" id="PF00501"/>
    </source>
</evidence>
<organism evidence="5 6">
    <name type="scientific">Cryomorpha ignava</name>
    <dbReference type="NCBI Taxonomy" id="101383"/>
    <lineage>
        <taxon>Bacteria</taxon>
        <taxon>Pseudomonadati</taxon>
        <taxon>Bacteroidota</taxon>
        <taxon>Flavobacteriia</taxon>
        <taxon>Flavobacteriales</taxon>
        <taxon>Cryomorphaceae</taxon>
        <taxon>Cryomorpha</taxon>
    </lineage>
</organism>
<dbReference type="GO" id="GO:0005524">
    <property type="term" value="F:ATP binding"/>
    <property type="evidence" value="ECO:0007669"/>
    <property type="project" value="UniProtKB-KW"/>
</dbReference>
<dbReference type="Gene3D" id="3.40.50.12780">
    <property type="entry name" value="N-terminal domain of ligase-like"/>
    <property type="match status" value="2"/>
</dbReference>
<keyword evidence="2" id="KW-0067">ATP-binding</keyword>
<comment type="caution">
    <text evidence="5">The sequence shown here is derived from an EMBL/GenBank/DDBJ whole genome shotgun (WGS) entry which is preliminary data.</text>
</comment>
<dbReference type="PANTHER" id="PTHR43272">
    <property type="entry name" value="LONG-CHAIN-FATTY-ACID--COA LIGASE"/>
    <property type="match status" value="1"/>
</dbReference>
<dbReference type="EMBL" id="JAAGVY010000005">
    <property type="protein sequence ID" value="NEN22766.1"/>
    <property type="molecule type" value="Genomic_DNA"/>
</dbReference>
<dbReference type="GO" id="GO:0004467">
    <property type="term" value="F:long-chain fatty acid-CoA ligase activity"/>
    <property type="evidence" value="ECO:0007669"/>
    <property type="project" value="TreeGrafter"/>
</dbReference>
<dbReference type="InterPro" id="IPR042099">
    <property type="entry name" value="ANL_N_sf"/>
</dbReference>
<feature type="coiled-coil region" evidence="3">
    <location>
        <begin position="520"/>
        <end position="547"/>
    </location>
</feature>
<evidence type="ECO:0000256" key="3">
    <source>
        <dbReference type="SAM" id="Coils"/>
    </source>
</evidence>
<evidence type="ECO:0000313" key="6">
    <source>
        <dbReference type="Proteomes" id="UP000486602"/>
    </source>
</evidence>
<protein>
    <submittedName>
        <fullName evidence="5">Long-chain fatty acid--CoA ligase</fullName>
    </submittedName>
</protein>
<dbReference type="PANTHER" id="PTHR43272:SF33">
    <property type="entry name" value="AMP-BINDING DOMAIN-CONTAINING PROTEIN-RELATED"/>
    <property type="match status" value="1"/>
</dbReference>
<keyword evidence="3" id="KW-0175">Coiled coil</keyword>
<dbReference type="Pfam" id="PF00501">
    <property type="entry name" value="AMP-binding"/>
    <property type="match status" value="1"/>
</dbReference>
<keyword evidence="6" id="KW-1185">Reference proteome</keyword>
<dbReference type="CDD" id="cd05907">
    <property type="entry name" value="VL_LC_FACS_like"/>
    <property type="match status" value="1"/>
</dbReference>
<dbReference type="InterPro" id="IPR000873">
    <property type="entry name" value="AMP-dep_synth/lig_dom"/>
</dbReference>
<keyword evidence="5" id="KW-0436">Ligase</keyword>
<accession>A0A7K3WM93</accession>
<name>A0A7K3WM93_9FLAO</name>
<evidence type="ECO:0000313" key="5">
    <source>
        <dbReference type="EMBL" id="NEN22766.1"/>
    </source>
</evidence>
<keyword evidence="1" id="KW-0547">Nucleotide-binding</keyword>
<reference evidence="5 6" key="1">
    <citation type="submission" date="2020-02" db="EMBL/GenBank/DDBJ databases">
        <title>Out from the shadows clarifying the taxonomy of the family Cryomorphaceae and related taxa by utilizing the GTDB taxonomic framework.</title>
        <authorList>
            <person name="Bowman J.P."/>
        </authorList>
    </citation>
    <scope>NUCLEOTIDE SEQUENCE [LARGE SCALE GENOMIC DNA]</scope>
    <source>
        <strain evidence="5 6">QSSC 1-22</strain>
    </source>
</reference>
<dbReference type="AlphaFoldDB" id="A0A7K3WM93"/>
<dbReference type="SUPFAM" id="SSF56801">
    <property type="entry name" value="Acetyl-CoA synthetase-like"/>
    <property type="match status" value="1"/>
</dbReference>
<dbReference type="Pfam" id="PF23562">
    <property type="entry name" value="AMP-binding_C_3"/>
    <property type="match status" value="1"/>
</dbReference>